<dbReference type="Ensembl" id="ENSSANT00000063393.1">
    <property type="protein sequence ID" value="ENSSANP00000059595.1"/>
    <property type="gene ID" value="ENSSANG00000029789.1"/>
</dbReference>
<name>A0A671PKQ6_9TELE</name>
<feature type="domain" description="DNA/RNA non-specific endonuclease/pyrophosphatase/phosphodiesterase" evidence="3">
    <location>
        <begin position="64"/>
        <end position="276"/>
    </location>
</feature>
<dbReference type="InterPro" id="IPR044925">
    <property type="entry name" value="His-Me_finger_sf"/>
</dbReference>
<feature type="signal peptide" evidence="1">
    <location>
        <begin position="1"/>
        <end position="19"/>
    </location>
</feature>
<reference evidence="4" key="2">
    <citation type="submission" date="2025-09" db="UniProtKB">
        <authorList>
            <consortium name="Ensembl"/>
        </authorList>
    </citation>
    <scope>IDENTIFICATION</scope>
</reference>
<dbReference type="InterPro" id="IPR044929">
    <property type="entry name" value="DNA/RNA_non-sp_Endonuclease_sf"/>
</dbReference>
<dbReference type="SUPFAM" id="SSF54060">
    <property type="entry name" value="His-Me finger endonucleases"/>
    <property type="match status" value="1"/>
</dbReference>
<dbReference type="AlphaFoldDB" id="A0A671PKQ6"/>
<evidence type="ECO:0000259" key="3">
    <source>
        <dbReference type="SMART" id="SM00892"/>
    </source>
</evidence>
<dbReference type="InterPro" id="IPR001604">
    <property type="entry name" value="Endo_G_ENPP1-like_dom"/>
</dbReference>
<proteinExistence type="predicted"/>
<sequence>MIVLGLITCVVLRAFSAQALVVDSFDECVWHFYRHTEPSGMDPDAMKICQKLENEESDHTAWYSSLYYATLYSVHHKIPLYSAYTLDPRCISHPQSPIDHMVREDQYYKYLYKRNQAISSDYSGTGYDRGHLNPNCFQCGDGRKATFALTNAAPMKERFNRVHWRNWENTLRRFLKGMLDRDGGFATAYIVTGTVPDPNVRIPHRGTPGDRFRVSVPSHIWTAVCYEHDTDDRKSLSFGYIGRNQPEEPDIRLMSVSDLNDQLSRLYRELSGTQQSIEIFVDDCFGYNNKFEVHGAFKKLINISPGISLTDNGQMCLYDHPCATYDYDYYWCKTSLGYIKDDWDYCSLH</sequence>
<dbReference type="Pfam" id="PF01223">
    <property type="entry name" value="Endonuclease_NS"/>
    <property type="match status" value="1"/>
</dbReference>
<keyword evidence="5" id="KW-1185">Reference proteome</keyword>
<evidence type="ECO:0000259" key="2">
    <source>
        <dbReference type="SMART" id="SM00477"/>
    </source>
</evidence>
<gene>
    <name evidence="4" type="primary">LOC107704197</name>
</gene>
<feature type="chain" id="PRO_5025650196" evidence="1">
    <location>
        <begin position="20"/>
        <end position="349"/>
    </location>
</feature>
<evidence type="ECO:0000313" key="4">
    <source>
        <dbReference type="Ensembl" id="ENSSANP00000059595.1"/>
    </source>
</evidence>
<dbReference type="Gene3D" id="3.40.570.10">
    <property type="entry name" value="Extracellular Endonuclease, subunit A"/>
    <property type="match status" value="1"/>
</dbReference>
<dbReference type="PANTHER" id="PTHR21472:SF21">
    <property type="entry name" value="ENDONUCLEASE DOMAIN-CONTAINING 1 PROTEIN-LIKE-RELATED"/>
    <property type="match status" value="1"/>
</dbReference>
<protein>
    <submittedName>
        <fullName evidence="4">Endonuclease domain-containing 1 protein-like</fullName>
    </submittedName>
</protein>
<dbReference type="GO" id="GO:0003676">
    <property type="term" value="F:nucleic acid binding"/>
    <property type="evidence" value="ECO:0007669"/>
    <property type="project" value="InterPro"/>
</dbReference>
<dbReference type="SMART" id="SM00892">
    <property type="entry name" value="Endonuclease_NS"/>
    <property type="match status" value="1"/>
</dbReference>
<dbReference type="GO" id="GO:0016787">
    <property type="term" value="F:hydrolase activity"/>
    <property type="evidence" value="ECO:0007669"/>
    <property type="project" value="InterPro"/>
</dbReference>
<reference evidence="4" key="1">
    <citation type="submission" date="2025-08" db="UniProtKB">
        <authorList>
            <consortium name="Ensembl"/>
        </authorList>
    </citation>
    <scope>IDENTIFICATION</scope>
</reference>
<evidence type="ECO:0000256" key="1">
    <source>
        <dbReference type="SAM" id="SignalP"/>
    </source>
</evidence>
<evidence type="ECO:0000313" key="5">
    <source>
        <dbReference type="Proteomes" id="UP000472260"/>
    </source>
</evidence>
<dbReference type="SMART" id="SM00477">
    <property type="entry name" value="NUC"/>
    <property type="match status" value="1"/>
</dbReference>
<dbReference type="Proteomes" id="UP000472260">
    <property type="component" value="Unassembled WGS sequence"/>
</dbReference>
<feature type="domain" description="ENPP1-3/EXOG-like endonuclease/phosphodiesterase" evidence="2">
    <location>
        <begin position="65"/>
        <end position="266"/>
    </location>
</feature>
<keyword evidence="1" id="KW-0732">Signal</keyword>
<accession>A0A671PKQ6</accession>
<dbReference type="PANTHER" id="PTHR21472">
    <property type="entry name" value="ENDONUCLEASE DOMAIN-CONTAINING 1 PROTEIN ENDOD1"/>
    <property type="match status" value="1"/>
</dbReference>
<dbReference type="InterPro" id="IPR039015">
    <property type="entry name" value="ENDOD1"/>
</dbReference>
<dbReference type="InterPro" id="IPR020821">
    <property type="entry name" value="ENPP1-3/EXOG-like_nuc-like"/>
</dbReference>
<organism evidence="4 5">
    <name type="scientific">Sinocyclocheilus anshuiensis</name>
    <dbReference type="NCBI Taxonomy" id="1608454"/>
    <lineage>
        <taxon>Eukaryota</taxon>
        <taxon>Metazoa</taxon>
        <taxon>Chordata</taxon>
        <taxon>Craniata</taxon>
        <taxon>Vertebrata</taxon>
        <taxon>Euteleostomi</taxon>
        <taxon>Actinopterygii</taxon>
        <taxon>Neopterygii</taxon>
        <taxon>Teleostei</taxon>
        <taxon>Ostariophysi</taxon>
        <taxon>Cypriniformes</taxon>
        <taxon>Cyprinidae</taxon>
        <taxon>Cyprininae</taxon>
        <taxon>Sinocyclocheilus</taxon>
    </lineage>
</organism>
<dbReference type="GO" id="GO:0046872">
    <property type="term" value="F:metal ion binding"/>
    <property type="evidence" value="ECO:0007669"/>
    <property type="project" value="InterPro"/>
</dbReference>